<dbReference type="Proteomes" id="UP001306508">
    <property type="component" value="Unassembled WGS sequence"/>
</dbReference>
<dbReference type="EMBL" id="JAWIZZ010000056">
    <property type="protein sequence ID" value="KAK5774090.1"/>
    <property type="molecule type" value="Genomic_DNA"/>
</dbReference>
<feature type="region of interest" description="Disordered" evidence="1">
    <location>
        <begin position="316"/>
        <end position="416"/>
    </location>
</feature>
<feature type="region of interest" description="Disordered" evidence="1">
    <location>
        <begin position="1351"/>
        <end position="1408"/>
    </location>
</feature>
<sequence>MTATNNDIDNTDNSSRNFSWSNKLTTPTRKWKPYQSLLKRRNGYQIGSQYYIQPLNLRSISIAKVTKTTKNYDYQISQEQLNKFKDQPALDTVTSEWIKDMIQRGKDILNKSRLKEQEIIHNRFKRYEEQEKIDKNTLDGNSFEPLKNYKKTHETGSYDDDNTNIDNIYTIEIDEKQDYENLAIESQLDKENEKVQEDDEQKQEDEENIDFADTEVSEDSEPSIIILTSEDEDEDEEKLESSHTDKEYNNDMFGGHESDKSNSYGEDECESESYEEEEEEKDNVIDDEDDNKIEDNDDNCYENMTVDFQKYMIPRNHEFNQNSNPSLNDFMSNEYSNKSEDNNINQNNTNLQAELATKDVVDGEYDESNGKQNILEQSQEEDEISLEEDELSLSTKEVSNREDIESQEKSYDDEEMTNDHYNEYLLPEQDLGDQESNDEEKSKHDGTHYTIIDDFSADDLQGQESLDQNSLENSNSIYNRQATSEEHIYSDNSEPETFYSASSLKNIAKNAISQIYPHLENQQFAENFDSVHELPIDVQSGSDKNEEDGQEFLHFGVGNSEIQEHESDLNASEQCQNIVQLGSEHNELKEETSDHQEIPETEQKKYEEEMNDSESSSTNNMSIYHSMNNESDYNVLTEVKVPSNNINMKNTDQYEIVISNSVYSNTSADTDNREVFPSNVTYVSPFSDDPFVPAEIDEVSKLKLQETLTLLSKTDRHKHKLESESRNRDNNNDIFPKEDKENNKNIDNIKKKKINKDNQTLEQSIGEFSQYSISNHEYKEIIENKILNNDSQLNTRVETINTRQKNINIDKNNETSHLLDIEKHLTMPNNEFFERSIVNKSCSEKINSEAAVQQYEHSQAGINSATEISEAIQDGVKSRTLSNIEELFDMKVKTISNPQNKNPEIVKKNLDSCIELDKDEVLQSGKDSLANSNQRSKMLLEKSEINCVTNNKSKNIIIAASESITPNTNMTDLKNMDMNPELEEQSNTDRTINFESCESKNDISIENKSCNTKVLSKTTNLSQPFVVNKIISSPIKAINALSVGVQKISSVANKFVEILDVGYSSDENESIIEIHSSPNVGEKDGDEENQEKQGTQNQSDFNAAHSMIDIEERNTENNDIKNMNNHTEELNKDLSNDNMLIQNNSMDEFDMDSTTYDIKSSLDVSVEKQNNSKFSSEEHYDKKDNVEEIEINANDNLQGLLDNLNNEKSQQNIAEEQTHQFDGNINGNENGKEITSHGTVTPSIHSSDLFAANKLFELAKEIDENTTVFNKGQITKQQTGFDDFKPDTDSKIQAIEKDERSELENYPINSIPEYISRIGTDSSSSIIASTTITAVPQESLEFIHKDVERLRDNKHTENKSIDEASSQLDTSNELPSDPPSDDNSDNQSQDKVAHEGDEHIITVKENKIVSKKEKSNDTILHISISESEDQGTENVPIQNHQNEKTLDNQTEISESSIDTDVSKANHAENYEIESKNSHSVLSDDNIVEPTYNNENISFEKAVSSVTVLDEPTKQENINKNKRKQKQKSSRHRKKRKVPITGSHVTSPGRSHKNETNKNNNKNNSNNRNNANNQQKHKKFKKNDFNHDARKFE</sequence>
<organism evidence="2 3">
    <name type="scientific">Arxiozyma heterogenica</name>
    <dbReference type="NCBI Taxonomy" id="278026"/>
    <lineage>
        <taxon>Eukaryota</taxon>
        <taxon>Fungi</taxon>
        <taxon>Dikarya</taxon>
        <taxon>Ascomycota</taxon>
        <taxon>Saccharomycotina</taxon>
        <taxon>Saccharomycetes</taxon>
        <taxon>Saccharomycetales</taxon>
        <taxon>Saccharomycetaceae</taxon>
        <taxon>Arxiozyma</taxon>
    </lineage>
</organism>
<feature type="compositionally biased region" description="Polar residues" evidence="1">
    <location>
        <begin position="319"/>
        <end position="336"/>
    </location>
</feature>
<evidence type="ECO:0000313" key="2">
    <source>
        <dbReference type="EMBL" id="KAK5774090.1"/>
    </source>
</evidence>
<keyword evidence="3" id="KW-1185">Reference proteome</keyword>
<feature type="compositionally biased region" description="Polar residues" evidence="1">
    <location>
        <begin position="1363"/>
        <end position="1374"/>
    </location>
</feature>
<reference evidence="3" key="1">
    <citation type="submission" date="2023-07" db="EMBL/GenBank/DDBJ databases">
        <title>A draft genome of Kazachstania heterogenica Y-27499.</title>
        <authorList>
            <person name="Donic C."/>
            <person name="Kralova J.S."/>
            <person name="Fidel L."/>
            <person name="Ben-Dor S."/>
            <person name="Jung S."/>
        </authorList>
    </citation>
    <scope>NUCLEOTIDE SEQUENCE [LARGE SCALE GENOMIC DNA]</scope>
    <source>
        <strain evidence="3">Y27499</strain>
    </source>
</reference>
<feature type="region of interest" description="Disordered" evidence="1">
    <location>
        <begin position="1508"/>
        <end position="1592"/>
    </location>
</feature>
<evidence type="ECO:0000256" key="1">
    <source>
        <dbReference type="SAM" id="MobiDB-lite"/>
    </source>
</evidence>
<feature type="compositionally biased region" description="Low complexity" evidence="1">
    <location>
        <begin position="1"/>
        <end position="13"/>
    </location>
</feature>
<feature type="compositionally biased region" description="Basic and acidic residues" evidence="1">
    <location>
        <begin position="239"/>
        <end position="260"/>
    </location>
</feature>
<feature type="compositionally biased region" description="Basic and acidic residues" evidence="1">
    <location>
        <begin position="1581"/>
        <end position="1592"/>
    </location>
</feature>
<feature type="region of interest" description="Disordered" evidence="1">
    <location>
        <begin position="1"/>
        <end position="22"/>
    </location>
</feature>
<feature type="region of interest" description="Disordered" evidence="1">
    <location>
        <begin position="186"/>
        <end position="300"/>
    </location>
</feature>
<feature type="region of interest" description="Disordered" evidence="1">
    <location>
        <begin position="1073"/>
        <end position="1103"/>
    </location>
</feature>
<feature type="compositionally biased region" description="Acidic residues" evidence="1">
    <location>
        <begin position="378"/>
        <end position="391"/>
    </location>
</feature>
<feature type="compositionally biased region" description="Low complexity" evidence="1">
    <location>
        <begin position="1556"/>
        <end position="1573"/>
    </location>
</feature>
<feature type="compositionally biased region" description="Acidic residues" evidence="1">
    <location>
        <begin position="229"/>
        <end position="238"/>
    </location>
</feature>
<name>A0AAN8A7G5_9SACH</name>
<accession>A0AAN8A7G5</accession>
<feature type="compositionally biased region" description="Polar residues" evidence="1">
    <location>
        <begin position="1092"/>
        <end position="1101"/>
    </location>
</feature>
<feature type="compositionally biased region" description="Acidic residues" evidence="1">
    <location>
        <begin position="265"/>
        <end position="300"/>
    </location>
</feature>
<feature type="compositionally biased region" description="Basic and acidic residues" evidence="1">
    <location>
        <begin position="721"/>
        <end position="742"/>
    </location>
</feature>
<protein>
    <submittedName>
        <fullName evidence="2">Uncharacterized protein</fullName>
    </submittedName>
</protein>
<feature type="compositionally biased region" description="Basic and acidic residues" evidence="1">
    <location>
        <begin position="1351"/>
        <end position="1362"/>
    </location>
</feature>
<feature type="compositionally biased region" description="Basic and acidic residues" evidence="1">
    <location>
        <begin position="398"/>
        <end position="410"/>
    </location>
</feature>
<feature type="compositionally biased region" description="Basic and acidic residues" evidence="1">
    <location>
        <begin position="587"/>
        <end position="608"/>
    </location>
</feature>
<feature type="region of interest" description="Disordered" evidence="1">
    <location>
        <begin position="714"/>
        <end position="742"/>
    </location>
</feature>
<proteinExistence type="predicted"/>
<evidence type="ECO:0000313" key="3">
    <source>
        <dbReference type="Proteomes" id="UP001306508"/>
    </source>
</evidence>
<gene>
    <name evidence="2" type="ORF">RI543_004624</name>
</gene>
<comment type="caution">
    <text evidence="2">The sequence shown here is derived from an EMBL/GenBank/DDBJ whole genome shotgun (WGS) entry which is preliminary data.</text>
</comment>
<feature type="compositionally biased region" description="Basic and acidic residues" evidence="1">
    <location>
        <begin position="1391"/>
        <end position="1408"/>
    </location>
</feature>
<feature type="compositionally biased region" description="Basic residues" evidence="1">
    <location>
        <begin position="1519"/>
        <end position="1537"/>
    </location>
</feature>
<feature type="compositionally biased region" description="Acidic residues" evidence="1">
    <location>
        <begin position="196"/>
        <end position="221"/>
    </location>
</feature>
<feature type="region of interest" description="Disordered" evidence="1">
    <location>
        <begin position="587"/>
        <end position="618"/>
    </location>
</feature>